<dbReference type="AlphaFoldDB" id="A0A0L0VCW4"/>
<feature type="region of interest" description="Disordered" evidence="1">
    <location>
        <begin position="1"/>
        <end position="63"/>
    </location>
</feature>
<evidence type="ECO:0000313" key="2">
    <source>
        <dbReference type="EMBL" id="KNE97142.1"/>
    </source>
</evidence>
<proteinExistence type="predicted"/>
<reference evidence="3" key="1">
    <citation type="submission" date="2014-03" db="EMBL/GenBank/DDBJ databases">
        <title>The Genome Sequence of Puccinia striiformis f. sp. tritici PST-78.</title>
        <authorList>
            <consortium name="The Broad Institute Genome Sequencing Platform"/>
            <person name="Cuomo C."/>
            <person name="Hulbert S."/>
            <person name="Chen X."/>
            <person name="Walker B."/>
            <person name="Young S.K."/>
            <person name="Zeng Q."/>
            <person name="Gargeya S."/>
            <person name="Fitzgerald M."/>
            <person name="Haas B."/>
            <person name="Abouelleil A."/>
            <person name="Alvarado L."/>
            <person name="Arachchi H.M."/>
            <person name="Berlin A.M."/>
            <person name="Chapman S.B."/>
            <person name="Goldberg J."/>
            <person name="Griggs A."/>
            <person name="Gujja S."/>
            <person name="Hansen M."/>
            <person name="Howarth C."/>
            <person name="Imamovic A."/>
            <person name="Larimer J."/>
            <person name="McCowan C."/>
            <person name="Montmayeur A."/>
            <person name="Murphy C."/>
            <person name="Neiman D."/>
            <person name="Pearson M."/>
            <person name="Priest M."/>
            <person name="Roberts A."/>
            <person name="Saif S."/>
            <person name="Shea T."/>
            <person name="Sisk P."/>
            <person name="Sykes S."/>
            <person name="Wortman J."/>
            <person name="Nusbaum C."/>
            <person name="Birren B."/>
        </authorList>
    </citation>
    <scope>NUCLEOTIDE SEQUENCE [LARGE SCALE GENOMIC DNA]</scope>
    <source>
        <strain evidence="3">race PST-78</strain>
    </source>
</reference>
<feature type="compositionally biased region" description="Polar residues" evidence="1">
    <location>
        <begin position="46"/>
        <end position="63"/>
    </location>
</feature>
<organism evidence="2 3">
    <name type="scientific">Puccinia striiformis f. sp. tritici PST-78</name>
    <dbReference type="NCBI Taxonomy" id="1165861"/>
    <lineage>
        <taxon>Eukaryota</taxon>
        <taxon>Fungi</taxon>
        <taxon>Dikarya</taxon>
        <taxon>Basidiomycota</taxon>
        <taxon>Pucciniomycotina</taxon>
        <taxon>Pucciniomycetes</taxon>
        <taxon>Pucciniales</taxon>
        <taxon>Pucciniaceae</taxon>
        <taxon>Puccinia</taxon>
    </lineage>
</organism>
<sequence>MTQQTPQTQKRHCQKSPSPSISLVERSNANTQPPASDDAMIDDHNSLTQAHNPDTSQQSTTSHWELTDQEELNIEGAGGIRSISLVFGVGAYSAVEVSILRPQLWSAPPSSPITIGLPLRSNHHLTNPRDVILGPTTGNKRRETVLVTGTPKGAPDWGPCTCLARLCF</sequence>
<gene>
    <name evidence="2" type="ORF">PSTG_09569</name>
</gene>
<dbReference type="EMBL" id="AJIL01000072">
    <property type="protein sequence ID" value="KNE97142.1"/>
    <property type="molecule type" value="Genomic_DNA"/>
</dbReference>
<evidence type="ECO:0000313" key="3">
    <source>
        <dbReference type="Proteomes" id="UP000054564"/>
    </source>
</evidence>
<keyword evidence="3" id="KW-1185">Reference proteome</keyword>
<dbReference type="Proteomes" id="UP000054564">
    <property type="component" value="Unassembled WGS sequence"/>
</dbReference>
<accession>A0A0L0VCW4</accession>
<feature type="compositionally biased region" description="Polar residues" evidence="1">
    <location>
        <begin position="15"/>
        <end position="34"/>
    </location>
</feature>
<protein>
    <submittedName>
        <fullName evidence="2">Uncharacterized protein</fullName>
    </submittedName>
</protein>
<evidence type="ECO:0000256" key="1">
    <source>
        <dbReference type="SAM" id="MobiDB-lite"/>
    </source>
</evidence>
<name>A0A0L0VCW4_9BASI</name>
<comment type="caution">
    <text evidence="2">The sequence shown here is derived from an EMBL/GenBank/DDBJ whole genome shotgun (WGS) entry which is preliminary data.</text>
</comment>